<accession>A0A4Y2GS30</accession>
<name>A0A4Y2GS30_ARAVE</name>
<dbReference type="Proteomes" id="UP000499080">
    <property type="component" value="Unassembled WGS sequence"/>
</dbReference>
<evidence type="ECO:0000313" key="2">
    <source>
        <dbReference type="Proteomes" id="UP000499080"/>
    </source>
</evidence>
<keyword evidence="2" id="KW-1185">Reference proteome</keyword>
<dbReference type="EMBL" id="BGPR01001551">
    <property type="protein sequence ID" value="GBM56550.1"/>
    <property type="molecule type" value="Genomic_DNA"/>
</dbReference>
<gene>
    <name evidence="1" type="ORF">AVEN_38702_1</name>
</gene>
<comment type="caution">
    <text evidence="1">The sequence shown here is derived from an EMBL/GenBank/DDBJ whole genome shotgun (WGS) entry which is preliminary data.</text>
</comment>
<proteinExistence type="predicted"/>
<reference evidence="1 2" key="1">
    <citation type="journal article" date="2019" name="Sci. Rep.">
        <title>Orb-weaving spider Araneus ventricosus genome elucidates the spidroin gene catalogue.</title>
        <authorList>
            <person name="Kono N."/>
            <person name="Nakamura H."/>
            <person name="Ohtoshi R."/>
            <person name="Moran D.A.P."/>
            <person name="Shinohara A."/>
            <person name="Yoshida Y."/>
            <person name="Fujiwara M."/>
            <person name="Mori M."/>
            <person name="Tomita M."/>
            <person name="Arakawa K."/>
        </authorList>
    </citation>
    <scope>NUCLEOTIDE SEQUENCE [LARGE SCALE GENOMIC DNA]</scope>
</reference>
<organism evidence="1 2">
    <name type="scientific">Araneus ventricosus</name>
    <name type="common">Orbweaver spider</name>
    <name type="synonym">Epeira ventricosa</name>
    <dbReference type="NCBI Taxonomy" id="182803"/>
    <lineage>
        <taxon>Eukaryota</taxon>
        <taxon>Metazoa</taxon>
        <taxon>Ecdysozoa</taxon>
        <taxon>Arthropoda</taxon>
        <taxon>Chelicerata</taxon>
        <taxon>Arachnida</taxon>
        <taxon>Araneae</taxon>
        <taxon>Araneomorphae</taxon>
        <taxon>Entelegynae</taxon>
        <taxon>Araneoidea</taxon>
        <taxon>Araneidae</taxon>
        <taxon>Araneus</taxon>
    </lineage>
</organism>
<dbReference type="AlphaFoldDB" id="A0A4Y2GS30"/>
<sequence>MTGGINTRSYIWINNLISISRPSPALVSMDHLKISVHPEPFCKVNLVSSVQSNVLHSPLVKQQALWPNIIGHISAVRV</sequence>
<protein>
    <submittedName>
        <fullName evidence="1">Uncharacterized protein</fullName>
    </submittedName>
</protein>
<evidence type="ECO:0000313" key="1">
    <source>
        <dbReference type="EMBL" id="GBM56550.1"/>
    </source>
</evidence>